<dbReference type="InterPro" id="IPR038408">
    <property type="entry name" value="GNK2_sf"/>
</dbReference>
<evidence type="ECO:0000313" key="5">
    <source>
        <dbReference type="EMBL" id="CAL1409092.1"/>
    </source>
</evidence>
<sequence length="147" mass="16472">MEKNMAMSTSCIFLILAVLIFSNGFHGAVAKTEPLDFNKHRVDGNCGEWVDSRPELRVEALRSIDLAIDVATKDKKPNTCAMATGSSIFAAANCSKELSKPKRTGDCRNCLFNAQFRVVDKECPQKFGGWIKLVDCYVRYDTYKFCK</sequence>
<feature type="signal peptide" evidence="3">
    <location>
        <begin position="1"/>
        <end position="30"/>
    </location>
</feature>
<evidence type="ECO:0000256" key="3">
    <source>
        <dbReference type="SAM" id="SignalP"/>
    </source>
</evidence>
<dbReference type="Proteomes" id="UP001497516">
    <property type="component" value="Chromosome 8"/>
</dbReference>
<dbReference type="AlphaFoldDB" id="A0AAV2GFS5"/>
<evidence type="ECO:0000256" key="1">
    <source>
        <dbReference type="ARBA" id="ARBA00022729"/>
    </source>
</evidence>
<dbReference type="PROSITE" id="PS51473">
    <property type="entry name" value="GNK2"/>
    <property type="match status" value="1"/>
</dbReference>
<feature type="chain" id="PRO_5043539314" description="Gnk2-homologous domain-containing protein" evidence="3">
    <location>
        <begin position="31"/>
        <end position="147"/>
    </location>
</feature>
<keyword evidence="2" id="KW-0677">Repeat</keyword>
<dbReference type="Pfam" id="PF01657">
    <property type="entry name" value="Stress-antifung"/>
    <property type="match status" value="1"/>
</dbReference>
<keyword evidence="1 3" id="KW-0732">Signal</keyword>
<proteinExistence type="predicted"/>
<gene>
    <name evidence="5" type="ORF">LTRI10_LOCUS48625</name>
</gene>
<organism evidence="5 6">
    <name type="scientific">Linum trigynum</name>
    <dbReference type="NCBI Taxonomy" id="586398"/>
    <lineage>
        <taxon>Eukaryota</taxon>
        <taxon>Viridiplantae</taxon>
        <taxon>Streptophyta</taxon>
        <taxon>Embryophyta</taxon>
        <taxon>Tracheophyta</taxon>
        <taxon>Spermatophyta</taxon>
        <taxon>Magnoliopsida</taxon>
        <taxon>eudicotyledons</taxon>
        <taxon>Gunneridae</taxon>
        <taxon>Pentapetalae</taxon>
        <taxon>rosids</taxon>
        <taxon>fabids</taxon>
        <taxon>Malpighiales</taxon>
        <taxon>Linaceae</taxon>
        <taxon>Linum</taxon>
    </lineage>
</organism>
<evidence type="ECO:0000256" key="2">
    <source>
        <dbReference type="ARBA" id="ARBA00022737"/>
    </source>
</evidence>
<keyword evidence="6" id="KW-1185">Reference proteome</keyword>
<name>A0AAV2GFS5_9ROSI</name>
<dbReference type="EMBL" id="OZ034821">
    <property type="protein sequence ID" value="CAL1409092.1"/>
    <property type="molecule type" value="Genomic_DNA"/>
</dbReference>
<feature type="domain" description="Gnk2-homologous" evidence="4">
    <location>
        <begin position="37"/>
        <end position="145"/>
    </location>
</feature>
<evidence type="ECO:0000259" key="4">
    <source>
        <dbReference type="PROSITE" id="PS51473"/>
    </source>
</evidence>
<evidence type="ECO:0000313" key="6">
    <source>
        <dbReference type="Proteomes" id="UP001497516"/>
    </source>
</evidence>
<dbReference type="Gene3D" id="3.30.430.20">
    <property type="entry name" value="Gnk2 domain, C-X8-C-X2-C motif"/>
    <property type="match status" value="1"/>
</dbReference>
<accession>A0AAV2GFS5</accession>
<dbReference type="InterPro" id="IPR002902">
    <property type="entry name" value="GNK2"/>
</dbReference>
<protein>
    <recommendedName>
        <fullName evidence="4">Gnk2-homologous domain-containing protein</fullName>
    </recommendedName>
</protein>
<reference evidence="5 6" key="1">
    <citation type="submission" date="2024-04" db="EMBL/GenBank/DDBJ databases">
        <authorList>
            <person name="Fracassetti M."/>
        </authorList>
    </citation>
    <scope>NUCLEOTIDE SEQUENCE [LARGE SCALE GENOMIC DNA]</scope>
</reference>